<name>A0ABW7Z138_9ACTN</name>
<feature type="region of interest" description="Disordered" evidence="1">
    <location>
        <begin position="44"/>
        <end position="68"/>
    </location>
</feature>
<organism evidence="3 4">
    <name type="scientific">Nonomuraea typhae</name>
    <dbReference type="NCBI Taxonomy" id="2603600"/>
    <lineage>
        <taxon>Bacteria</taxon>
        <taxon>Bacillati</taxon>
        <taxon>Actinomycetota</taxon>
        <taxon>Actinomycetes</taxon>
        <taxon>Streptosporangiales</taxon>
        <taxon>Streptosporangiaceae</taxon>
        <taxon>Nonomuraea</taxon>
    </lineage>
</organism>
<sequence>MTSHEPFDGAHDLEAELVALGDAVDVPAPPPSDVAAAVRARLEGADGSAAHPPAPGRRDDVTRRPGASRRRRRWVITAVVVAVVVAITAATPQGRAAVAHILRLAGIELRITEAPPSALSTQNPLPGEHTVAPGEAPSEAAFRVGTPAVLGTPEEVRVGDEGRIVSMFWDGVRLDQFAGGYSPAFFKEMGKPWPENVALRYGEAWWITGTHRLSYLKREDDTLLPLRMVKETLIWQRDGVGYRLEGVKDKARAAEIADSLR</sequence>
<proteinExistence type="predicted"/>
<reference evidence="3 4" key="1">
    <citation type="submission" date="2024-10" db="EMBL/GenBank/DDBJ databases">
        <title>The Natural Products Discovery Center: Release of the First 8490 Sequenced Strains for Exploring Actinobacteria Biosynthetic Diversity.</title>
        <authorList>
            <person name="Kalkreuter E."/>
            <person name="Kautsar S.A."/>
            <person name="Yang D."/>
            <person name="Bader C.D."/>
            <person name="Teijaro C.N."/>
            <person name="Fluegel L."/>
            <person name="Davis C.M."/>
            <person name="Simpson J.R."/>
            <person name="Lauterbach L."/>
            <person name="Steele A.D."/>
            <person name="Gui C."/>
            <person name="Meng S."/>
            <person name="Li G."/>
            <person name="Viehrig K."/>
            <person name="Ye F."/>
            <person name="Su P."/>
            <person name="Kiefer A.F."/>
            <person name="Nichols A."/>
            <person name="Cepeda A.J."/>
            <person name="Yan W."/>
            <person name="Fan B."/>
            <person name="Jiang Y."/>
            <person name="Adhikari A."/>
            <person name="Zheng C.-J."/>
            <person name="Schuster L."/>
            <person name="Cowan T.M."/>
            <person name="Smanski M.J."/>
            <person name="Chevrette M.G."/>
            <person name="De Carvalho L.P.S."/>
            <person name="Shen B."/>
        </authorList>
    </citation>
    <scope>NUCLEOTIDE SEQUENCE [LARGE SCALE GENOMIC DNA]</scope>
    <source>
        <strain evidence="3 4">NPDC050545</strain>
    </source>
</reference>
<evidence type="ECO:0000313" key="3">
    <source>
        <dbReference type="EMBL" id="MFI6501886.1"/>
    </source>
</evidence>
<evidence type="ECO:0000256" key="2">
    <source>
        <dbReference type="SAM" id="Phobius"/>
    </source>
</evidence>
<keyword evidence="2" id="KW-0812">Transmembrane</keyword>
<keyword evidence="2" id="KW-0472">Membrane</keyword>
<gene>
    <name evidence="3" type="ORF">ACIBG2_31210</name>
</gene>
<accession>A0ABW7Z138</accession>
<keyword evidence="2" id="KW-1133">Transmembrane helix</keyword>
<comment type="caution">
    <text evidence="3">The sequence shown here is derived from an EMBL/GenBank/DDBJ whole genome shotgun (WGS) entry which is preliminary data.</text>
</comment>
<protein>
    <submittedName>
        <fullName evidence="3">Uncharacterized protein</fullName>
    </submittedName>
</protein>
<evidence type="ECO:0000313" key="4">
    <source>
        <dbReference type="Proteomes" id="UP001612741"/>
    </source>
</evidence>
<dbReference type="Proteomes" id="UP001612741">
    <property type="component" value="Unassembled WGS sequence"/>
</dbReference>
<keyword evidence="4" id="KW-1185">Reference proteome</keyword>
<dbReference type="RefSeq" id="WP_397086775.1">
    <property type="nucleotide sequence ID" value="NZ_JBITGY010000009.1"/>
</dbReference>
<evidence type="ECO:0000256" key="1">
    <source>
        <dbReference type="SAM" id="MobiDB-lite"/>
    </source>
</evidence>
<dbReference type="EMBL" id="JBITGY010000009">
    <property type="protein sequence ID" value="MFI6501886.1"/>
    <property type="molecule type" value="Genomic_DNA"/>
</dbReference>
<feature type="transmembrane region" description="Helical" evidence="2">
    <location>
        <begin position="73"/>
        <end position="91"/>
    </location>
</feature>